<dbReference type="Proteomes" id="UP000010931">
    <property type="component" value="Unassembled WGS sequence"/>
</dbReference>
<feature type="region of interest" description="Disordered" evidence="1">
    <location>
        <begin position="1"/>
        <end position="23"/>
    </location>
</feature>
<evidence type="ECO:0000313" key="2">
    <source>
        <dbReference type="EMBL" id="ELP62740.1"/>
    </source>
</evidence>
<sequence>VNGLCGSTCPRAPPPRRRRADGS</sequence>
<reference evidence="2 3" key="1">
    <citation type="journal article" date="2011" name="Plasmid">
        <title>Streptomyces turgidiscabies Car8 contains a modular pathogenicity island that shares virulence genes with other actinobacterial plant pathogens.</title>
        <authorList>
            <person name="Huguet-Tapia J.C."/>
            <person name="Badger J.H."/>
            <person name="Loria R."/>
            <person name="Pettis G.S."/>
        </authorList>
    </citation>
    <scope>NUCLEOTIDE SEQUENCE [LARGE SCALE GENOMIC DNA]</scope>
    <source>
        <strain evidence="2 3">Car8</strain>
    </source>
</reference>
<dbReference type="AlphaFoldDB" id="L7EWH6"/>
<organism evidence="2 3">
    <name type="scientific">Streptomyces turgidiscabies (strain Car8)</name>
    <dbReference type="NCBI Taxonomy" id="698760"/>
    <lineage>
        <taxon>Bacteria</taxon>
        <taxon>Bacillati</taxon>
        <taxon>Actinomycetota</taxon>
        <taxon>Actinomycetes</taxon>
        <taxon>Kitasatosporales</taxon>
        <taxon>Streptomycetaceae</taxon>
        <taxon>Streptomyces</taxon>
    </lineage>
</organism>
<comment type="caution">
    <text evidence="2">The sequence shown here is derived from an EMBL/GenBank/DDBJ whole genome shotgun (WGS) entry which is preliminary data.</text>
</comment>
<feature type="non-terminal residue" evidence="2">
    <location>
        <position position="1"/>
    </location>
</feature>
<name>L7EWH6_STRT8</name>
<evidence type="ECO:0000313" key="3">
    <source>
        <dbReference type="Proteomes" id="UP000010931"/>
    </source>
</evidence>
<accession>L7EWH6</accession>
<proteinExistence type="predicted"/>
<keyword evidence="3" id="KW-1185">Reference proteome</keyword>
<gene>
    <name evidence="2" type="ORF">STRTUCAR8_03144</name>
</gene>
<dbReference type="EMBL" id="AEJB01000582">
    <property type="protein sequence ID" value="ELP62740.1"/>
    <property type="molecule type" value="Genomic_DNA"/>
</dbReference>
<feature type="compositionally biased region" description="Basic residues" evidence="1">
    <location>
        <begin position="14"/>
        <end position="23"/>
    </location>
</feature>
<evidence type="ECO:0000256" key="1">
    <source>
        <dbReference type="SAM" id="MobiDB-lite"/>
    </source>
</evidence>
<protein>
    <submittedName>
        <fullName evidence="2">Uncharacterized protein</fullName>
    </submittedName>
</protein>